<name>A0A4V2LYW3_9ACTN</name>
<dbReference type="RefSeq" id="WP_131342681.1">
    <property type="nucleotide sequence ID" value="NZ_SJJZ01000003.1"/>
</dbReference>
<reference evidence="2 3" key="1">
    <citation type="submission" date="2019-02" db="EMBL/GenBank/DDBJ databases">
        <title>Kribbella capetownensis sp. nov. and Kribbella speibonae sp. nov., isolated from soil.</title>
        <authorList>
            <person name="Curtis S.M."/>
            <person name="Norton I."/>
            <person name="Everest G.J."/>
            <person name="Meyers P.R."/>
        </authorList>
    </citation>
    <scope>NUCLEOTIDE SEQUENCE [LARGE SCALE GENOMIC DNA]</scope>
    <source>
        <strain evidence="2 3">KCTC 29219</strain>
    </source>
</reference>
<dbReference type="AlphaFoldDB" id="A0A4V2LYW3"/>
<dbReference type="Proteomes" id="UP000292346">
    <property type="component" value="Unassembled WGS sequence"/>
</dbReference>
<dbReference type="OrthoDB" id="3474767at2"/>
<keyword evidence="1" id="KW-0472">Membrane</keyword>
<feature type="transmembrane region" description="Helical" evidence="1">
    <location>
        <begin position="33"/>
        <end position="56"/>
    </location>
</feature>
<comment type="caution">
    <text evidence="2">The sequence shown here is derived from an EMBL/GenBank/DDBJ whole genome shotgun (WGS) entry which is preliminary data.</text>
</comment>
<evidence type="ECO:0000256" key="1">
    <source>
        <dbReference type="SAM" id="Phobius"/>
    </source>
</evidence>
<keyword evidence="1" id="KW-0812">Transmembrane</keyword>
<dbReference type="EMBL" id="SJJZ01000003">
    <property type="protein sequence ID" value="TCC05796.1"/>
    <property type="molecule type" value="Genomic_DNA"/>
</dbReference>
<accession>A0A4V2LYW3</accession>
<protein>
    <recommendedName>
        <fullName evidence="4">Zn-dependent protease with chaperone function</fullName>
    </recommendedName>
</protein>
<keyword evidence="1" id="KW-1133">Transmembrane helix</keyword>
<feature type="transmembrane region" description="Helical" evidence="1">
    <location>
        <begin position="168"/>
        <end position="191"/>
    </location>
</feature>
<gene>
    <name evidence="2" type="ORF">E0H45_27740</name>
</gene>
<organism evidence="2 3">
    <name type="scientific">Kribbella soli</name>
    <dbReference type="NCBI Taxonomy" id="1124743"/>
    <lineage>
        <taxon>Bacteria</taxon>
        <taxon>Bacillati</taxon>
        <taxon>Actinomycetota</taxon>
        <taxon>Actinomycetes</taxon>
        <taxon>Propionibacteriales</taxon>
        <taxon>Kribbellaceae</taxon>
        <taxon>Kribbella</taxon>
    </lineage>
</organism>
<evidence type="ECO:0000313" key="2">
    <source>
        <dbReference type="EMBL" id="TCC05796.1"/>
    </source>
</evidence>
<feature type="transmembrane region" description="Helical" evidence="1">
    <location>
        <begin position="197"/>
        <end position="216"/>
    </location>
</feature>
<keyword evidence="3" id="KW-1185">Reference proteome</keyword>
<evidence type="ECO:0008006" key="4">
    <source>
        <dbReference type="Google" id="ProtNLM"/>
    </source>
</evidence>
<proteinExistence type="predicted"/>
<evidence type="ECO:0000313" key="3">
    <source>
        <dbReference type="Proteomes" id="UP000292346"/>
    </source>
</evidence>
<sequence length="283" mass="31478">MVNTISRVLLGYLIIFWLSQFLGLENGSWVVLALWTLSGLLVLWPGADDLLARYLFGLRRPTLVESQRLAPSWFGVGHRAGIDPRPFSMWIQMGEVPTAGVAGGRTVAVTSWAVNGLPPGHLEAVLAFDYATHLHGNSWIGRLLHWYSAPARLVGAGVRRLLRLSRTIPAVGCTIVGFLILAYIGLFLFVLVFYDGWTIPLLYLSPLLLPAIFAGLGKWNERMADQAVVDLGLGRKLLEVLYGWQAQHQQATRKIGLTQPDWLSGQPVVAERIRALELYLQRF</sequence>